<comment type="caution">
    <text evidence="3">The sequence shown here is derived from an EMBL/GenBank/DDBJ whole genome shotgun (WGS) entry which is preliminary data.</text>
</comment>
<keyword evidence="2" id="KW-1133">Transmembrane helix</keyword>
<evidence type="ECO:0000313" key="4">
    <source>
        <dbReference type="Proteomes" id="UP000483261"/>
    </source>
</evidence>
<sequence length="183" mass="19558">MGAGGAVLIIVVGAVLLFLVAVALVLLVAAAVVRASGKNPRPLAWTGVGVLAIPVLFVATLVVWAQTVRDPDTIELDLREPVLLSSLPEDNEEFPGMRDYDSKHVDLVLPDGERFEAEVDGVLVWSDDGYVTRVTFDRRAREQGEAESLGETWEAALGGSGTVEVQPDYSDHGRVRGEVLAAP</sequence>
<dbReference type="Proteomes" id="UP000483261">
    <property type="component" value="Unassembled WGS sequence"/>
</dbReference>
<evidence type="ECO:0000256" key="2">
    <source>
        <dbReference type="SAM" id="Phobius"/>
    </source>
</evidence>
<evidence type="ECO:0000313" key="3">
    <source>
        <dbReference type="EMBL" id="NGN91562.1"/>
    </source>
</evidence>
<accession>A0A6M1QVZ5</accession>
<evidence type="ECO:0000256" key="1">
    <source>
        <dbReference type="SAM" id="MobiDB-lite"/>
    </source>
</evidence>
<gene>
    <name evidence="3" type="ORF">G5C66_02250</name>
</gene>
<keyword evidence="4" id="KW-1185">Reference proteome</keyword>
<name>A0A6M1QVZ5_9ACTN</name>
<keyword evidence="2" id="KW-0472">Membrane</keyword>
<reference evidence="3 4" key="1">
    <citation type="submission" date="2020-02" db="EMBL/GenBank/DDBJ databases">
        <title>Whole-genome analyses of novel actinobacteria.</title>
        <authorList>
            <person name="Sahin N."/>
        </authorList>
    </citation>
    <scope>NUCLEOTIDE SEQUENCE [LARGE SCALE GENOMIC DNA]</scope>
    <source>
        <strain evidence="3 4">KC13</strain>
    </source>
</reference>
<protein>
    <submittedName>
        <fullName evidence="3">Uncharacterized protein</fullName>
    </submittedName>
</protein>
<feature type="transmembrane region" description="Helical" evidence="2">
    <location>
        <begin position="43"/>
        <end position="65"/>
    </location>
</feature>
<organism evidence="3 4">
    <name type="scientific">Nocardioides turkmenicus</name>
    <dbReference type="NCBI Taxonomy" id="2711220"/>
    <lineage>
        <taxon>Bacteria</taxon>
        <taxon>Bacillati</taxon>
        <taxon>Actinomycetota</taxon>
        <taxon>Actinomycetes</taxon>
        <taxon>Propionibacteriales</taxon>
        <taxon>Nocardioidaceae</taxon>
        <taxon>Nocardioides</taxon>
    </lineage>
</organism>
<dbReference type="EMBL" id="JAALAA010000002">
    <property type="protein sequence ID" value="NGN91562.1"/>
    <property type="molecule type" value="Genomic_DNA"/>
</dbReference>
<feature type="transmembrane region" description="Helical" evidence="2">
    <location>
        <begin position="6"/>
        <end position="31"/>
    </location>
</feature>
<proteinExistence type="predicted"/>
<keyword evidence="2" id="KW-0812">Transmembrane</keyword>
<dbReference type="AlphaFoldDB" id="A0A6M1QVZ5"/>
<feature type="region of interest" description="Disordered" evidence="1">
    <location>
        <begin position="157"/>
        <end position="183"/>
    </location>
</feature>
<dbReference type="RefSeq" id="WP_165109331.1">
    <property type="nucleotide sequence ID" value="NZ_JAALAA010000002.1"/>
</dbReference>